<dbReference type="OMA" id="HHLLTMG"/>
<name>A0A0K9PN93_ZOSMR</name>
<evidence type="ECO:0000256" key="7">
    <source>
        <dbReference type="ARBA" id="ARBA00022776"/>
    </source>
</evidence>
<dbReference type="InterPro" id="IPR048344">
    <property type="entry name" value="Zw10_middle"/>
</dbReference>
<organism evidence="15 16">
    <name type="scientific">Zostera marina</name>
    <name type="common">Eelgrass</name>
    <dbReference type="NCBI Taxonomy" id="29655"/>
    <lineage>
        <taxon>Eukaryota</taxon>
        <taxon>Viridiplantae</taxon>
        <taxon>Streptophyta</taxon>
        <taxon>Embryophyta</taxon>
        <taxon>Tracheophyta</taxon>
        <taxon>Spermatophyta</taxon>
        <taxon>Magnoliopsida</taxon>
        <taxon>Liliopsida</taxon>
        <taxon>Zosteraceae</taxon>
        <taxon>Zostera</taxon>
    </lineage>
</organism>
<keyword evidence="16" id="KW-1185">Reference proteome</keyword>
<keyword evidence="5" id="KW-0963">Cytoplasm</keyword>
<dbReference type="OrthoDB" id="534815at2759"/>
<evidence type="ECO:0000259" key="14">
    <source>
        <dbReference type="Pfam" id="PF22766"/>
    </source>
</evidence>
<proteinExistence type="inferred from homology"/>
<sequence>MDVLFGSIDVRDLLPTPSLDENSPLSAPDLRLLTEHLQVRSLEIKSRVRDHVLSHRGDFSEIFSLCSDSVSRSDDLCSSIFQALEILDPPLDIEIRDLADKIRCKKKELKERRETLEVVKQISSFLERVESVKECFRNGRLVEAAVALIGLKDKIFIDESGDSSAVIFGLLKEEWVRCSDELQDVLAKMIESAVQFDIKSETLKVNSKVTMGKSENCELRIVLEALEIVGAINYGFAKVGDLIVKHVMKPVISKKLTTVFSDGLNQNNDDNYESVLKLVSSPQPQGSKDDVSVYSELIRVIKFIHKSICYGNANWMIHFGKLTWSRISELVITFFLSKDVPNDALKIAEFQSIIKYTAEFEAFLKEICFISGTDSKEEKLSLFVHNIEVHFATQKRNAILAEARNLILKCSFSLSPNNNVECAENYVELLFEKDRYIVSEAAVQLMDLVHQTLKDVCLSPIRVALEFYHTARDVLLLFKAIVPVKLEKQIDTISQEAIILHNDFIFLSQEMFALAFEYRSDFPVNVKEIAVFADIAPYFRQMAEDILQKQVQLANLSLKKAIDCANGYQNTHEMQHYTLAEFSIVQVTFILEKMHILWKPFLPMSAYKRCMCEIMDTVFSRIAYDILLLDDIAPEETLQLQRLINMTLERLSSLIDSLHDQRNENEIPSSPLPLEGTLPSLCKLRKLADILDMSLRSIIASWENKELISCGFTASEIINFIKATFMDSTLRKNCILMIGSSS</sequence>
<dbReference type="PANTHER" id="PTHR12205:SF0">
    <property type="entry name" value="CENTROMERE_KINETOCHORE PROTEIN ZW10 HOMOLOG"/>
    <property type="match status" value="1"/>
</dbReference>
<feature type="domain" description="Centromere/kinetochore protein zw10 C-terminal" evidence="13">
    <location>
        <begin position="433"/>
        <end position="558"/>
    </location>
</feature>
<evidence type="ECO:0000259" key="13">
    <source>
        <dbReference type="Pfam" id="PF20666"/>
    </source>
</evidence>
<reference evidence="16" key="1">
    <citation type="journal article" date="2016" name="Nature">
        <title>The genome of the seagrass Zostera marina reveals angiosperm adaptation to the sea.</title>
        <authorList>
            <person name="Olsen J.L."/>
            <person name="Rouze P."/>
            <person name="Verhelst B."/>
            <person name="Lin Y.-C."/>
            <person name="Bayer T."/>
            <person name="Collen J."/>
            <person name="Dattolo E."/>
            <person name="De Paoli E."/>
            <person name="Dittami S."/>
            <person name="Maumus F."/>
            <person name="Michel G."/>
            <person name="Kersting A."/>
            <person name="Lauritano C."/>
            <person name="Lohaus R."/>
            <person name="Toepel M."/>
            <person name="Tonon T."/>
            <person name="Vanneste K."/>
            <person name="Amirebrahimi M."/>
            <person name="Brakel J."/>
            <person name="Bostroem C."/>
            <person name="Chovatia M."/>
            <person name="Grimwood J."/>
            <person name="Jenkins J.W."/>
            <person name="Jueterbock A."/>
            <person name="Mraz A."/>
            <person name="Stam W.T."/>
            <person name="Tice H."/>
            <person name="Bornberg-Bauer E."/>
            <person name="Green P.J."/>
            <person name="Pearson G.A."/>
            <person name="Procaccini G."/>
            <person name="Duarte C.M."/>
            <person name="Schmutz J."/>
            <person name="Reusch T.B.H."/>
            <person name="Van de Peer Y."/>
        </authorList>
    </citation>
    <scope>NUCLEOTIDE SEQUENCE [LARGE SCALE GENOMIC DNA]</scope>
    <source>
        <strain evidence="16">cv. Finnish</strain>
    </source>
</reference>
<keyword evidence="4" id="KW-0158">Chromosome</keyword>
<evidence type="ECO:0000313" key="15">
    <source>
        <dbReference type="EMBL" id="KMZ70444.1"/>
    </source>
</evidence>
<accession>A0A0K9PN93</accession>
<comment type="subcellular location">
    <subcellularLocation>
        <location evidence="2">Chromosome</location>
        <location evidence="2">Centromere</location>
        <location evidence="2">Kinetochore</location>
    </subcellularLocation>
    <subcellularLocation>
        <location evidence="1">Cytoplasm</location>
    </subcellularLocation>
</comment>
<dbReference type="AlphaFoldDB" id="A0A0K9PN93"/>
<evidence type="ECO:0000256" key="5">
    <source>
        <dbReference type="ARBA" id="ARBA00022490"/>
    </source>
</evidence>
<evidence type="ECO:0000256" key="9">
    <source>
        <dbReference type="ARBA" id="ARBA00023306"/>
    </source>
</evidence>
<feature type="domain" description="Centromere/kinetochore protein zw10 middle" evidence="12">
    <location>
        <begin position="171"/>
        <end position="407"/>
    </location>
</feature>
<evidence type="ECO:0000256" key="8">
    <source>
        <dbReference type="ARBA" id="ARBA00022838"/>
    </source>
</evidence>
<feature type="domain" description="Centromere/kinetochore protein zw10 N-terminal" evidence="11">
    <location>
        <begin position="37"/>
        <end position="125"/>
    </location>
</feature>
<evidence type="ECO:0000256" key="2">
    <source>
        <dbReference type="ARBA" id="ARBA00004629"/>
    </source>
</evidence>
<dbReference type="GO" id="GO:0007094">
    <property type="term" value="P:mitotic spindle assembly checkpoint signaling"/>
    <property type="evidence" value="ECO:0000318"/>
    <property type="project" value="GO_Central"/>
</dbReference>
<comment type="caution">
    <text evidence="15">The sequence shown here is derived from an EMBL/GenBank/DDBJ whole genome shotgun (WGS) entry which is preliminary data.</text>
</comment>
<dbReference type="GO" id="GO:1990423">
    <property type="term" value="C:RZZ complex"/>
    <property type="evidence" value="ECO:0000318"/>
    <property type="project" value="GO_Central"/>
</dbReference>
<evidence type="ECO:0000259" key="11">
    <source>
        <dbReference type="Pfam" id="PF06248"/>
    </source>
</evidence>
<keyword evidence="10" id="KW-0137">Centromere</keyword>
<gene>
    <name evidence="15" type="ORF">ZOSMA_19G00260</name>
</gene>
<evidence type="ECO:0000256" key="10">
    <source>
        <dbReference type="ARBA" id="ARBA00023328"/>
    </source>
</evidence>
<dbReference type="InterPro" id="IPR009361">
    <property type="entry name" value="Zw10_N"/>
</dbReference>
<dbReference type="GO" id="GO:0005737">
    <property type="term" value="C:cytoplasm"/>
    <property type="evidence" value="ECO:0007669"/>
    <property type="project" value="UniProtKB-SubCell"/>
</dbReference>
<evidence type="ECO:0000256" key="1">
    <source>
        <dbReference type="ARBA" id="ARBA00004496"/>
    </source>
</evidence>
<dbReference type="Pfam" id="PF22766">
    <property type="entry name" value="ZW10_C2"/>
    <property type="match status" value="1"/>
</dbReference>
<evidence type="ECO:0000256" key="3">
    <source>
        <dbReference type="ARBA" id="ARBA00006245"/>
    </source>
</evidence>
<dbReference type="Gene3D" id="1.10.357.150">
    <property type="match status" value="1"/>
</dbReference>
<dbReference type="EMBL" id="LFYR01000728">
    <property type="protein sequence ID" value="KMZ70444.1"/>
    <property type="molecule type" value="Genomic_DNA"/>
</dbReference>
<dbReference type="Pfam" id="PF20665">
    <property type="entry name" value="Zw10_middle"/>
    <property type="match status" value="1"/>
</dbReference>
<keyword evidence="6" id="KW-0132">Cell division</keyword>
<feature type="domain" description="ZW10 C-terminal helical" evidence="14">
    <location>
        <begin position="583"/>
        <end position="737"/>
    </location>
</feature>
<comment type="similarity">
    <text evidence="3">Belongs to the ZW10 family.</text>
</comment>
<protein>
    <submittedName>
        <fullName evidence="15">Centromere/kinetochore protein zw10-like protein</fullName>
    </submittedName>
</protein>
<evidence type="ECO:0000313" key="16">
    <source>
        <dbReference type="Proteomes" id="UP000036987"/>
    </source>
</evidence>
<dbReference type="STRING" id="29655.A0A0K9PN93"/>
<keyword evidence="8" id="KW-0995">Kinetochore</keyword>
<dbReference type="InterPro" id="IPR046362">
    <property type="entry name" value="Zw10/DSL1_C_sf"/>
</dbReference>
<dbReference type="PANTHER" id="PTHR12205">
    <property type="entry name" value="CENTROMERE/KINETOCHORE PROTEIN ZW10"/>
    <property type="match status" value="1"/>
</dbReference>
<dbReference type="GO" id="GO:0006888">
    <property type="term" value="P:endoplasmic reticulum to Golgi vesicle-mediated transport"/>
    <property type="evidence" value="ECO:0000318"/>
    <property type="project" value="GO_Central"/>
</dbReference>
<keyword evidence="7" id="KW-0498">Mitosis</keyword>
<evidence type="ECO:0000259" key="12">
    <source>
        <dbReference type="Pfam" id="PF20665"/>
    </source>
</evidence>
<dbReference type="GO" id="GO:0005634">
    <property type="term" value="C:nucleus"/>
    <property type="evidence" value="ECO:0007669"/>
    <property type="project" value="InterPro"/>
</dbReference>
<dbReference type="GO" id="GO:0051301">
    <property type="term" value="P:cell division"/>
    <property type="evidence" value="ECO:0007669"/>
    <property type="project" value="UniProtKB-KW"/>
</dbReference>
<dbReference type="Proteomes" id="UP000036987">
    <property type="component" value="Unassembled WGS sequence"/>
</dbReference>
<keyword evidence="9" id="KW-0131">Cell cycle</keyword>
<dbReference type="Pfam" id="PF06248">
    <property type="entry name" value="Zw10_N"/>
    <property type="match status" value="1"/>
</dbReference>
<dbReference type="InterPro" id="IPR055148">
    <property type="entry name" value="ZW10_C_2"/>
</dbReference>
<dbReference type="Pfam" id="PF20666">
    <property type="entry name" value="ZW10_C"/>
    <property type="match status" value="1"/>
</dbReference>
<dbReference type="InterPro" id="IPR048343">
    <property type="entry name" value="ZW10_C"/>
</dbReference>
<evidence type="ECO:0000256" key="4">
    <source>
        <dbReference type="ARBA" id="ARBA00022454"/>
    </source>
</evidence>
<evidence type="ECO:0000256" key="6">
    <source>
        <dbReference type="ARBA" id="ARBA00022618"/>
    </source>
</evidence>